<dbReference type="EMBL" id="BDQA01000741">
    <property type="protein sequence ID" value="GBH22181.1"/>
    <property type="molecule type" value="Genomic_RNA"/>
</dbReference>
<organism evidence="2">
    <name type="scientific">viral metagenome</name>
    <dbReference type="NCBI Taxonomy" id="1070528"/>
    <lineage>
        <taxon>unclassified sequences</taxon>
        <taxon>metagenomes</taxon>
        <taxon>organismal metagenomes</taxon>
    </lineage>
</organism>
<accession>A0A2V0RAE3</accession>
<sequence length="97" mass="10482">MTKADRPNRVKPQLVVKLLTREKLTCDPETLAAYIEFHAANKDRIQELLAPANLICAAGMPPTKASSPVMQAVSEEPVANDAAPPDMRVDKGVLGMD</sequence>
<reference evidence="2" key="1">
    <citation type="submission" date="2017-04" db="EMBL/GenBank/DDBJ databases">
        <title>Unveiling RNA virosphere associated with marine microorganisms.</title>
        <authorList>
            <person name="Urayama S."/>
            <person name="Takaki Y."/>
            <person name="Nishi S."/>
            <person name="Yoshida Y."/>
            <person name="Deguchi S."/>
            <person name="Takai K."/>
            <person name="Nunoura T."/>
        </authorList>
    </citation>
    <scope>NUCLEOTIDE SEQUENCE</scope>
</reference>
<name>A0A2V0RAE3_9ZZZZ</name>
<proteinExistence type="predicted"/>
<protein>
    <submittedName>
        <fullName evidence="2">Uncharacterized protein</fullName>
    </submittedName>
</protein>
<feature type="region of interest" description="Disordered" evidence="1">
    <location>
        <begin position="75"/>
        <end position="97"/>
    </location>
</feature>
<dbReference type="AlphaFoldDB" id="A0A2V0RAE3"/>
<evidence type="ECO:0000256" key="1">
    <source>
        <dbReference type="SAM" id="MobiDB-lite"/>
    </source>
</evidence>
<comment type="caution">
    <text evidence="2">The sequence shown here is derived from an EMBL/GenBank/DDBJ whole genome shotgun (WGS) entry which is preliminary data.</text>
</comment>
<evidence type="ECO:0000313" key="2">
    <source>
        <dbReference type="EMBL" id="GBH22181.1"/>
    </source>
</evidence>